<keyword evidence="3" id="KW-0731">Sigma factor</keyword>
<dbReference type="SMART" id="SM00421">
    <property type="entry name" value="HTH_LUXR"/>
    <property type="match status" value="1"/>
</dbReference>
<reference evidence="7" key="1">
    <citation type="journal article" date="2019" name="Int. J. Syst. Evol. Microbiol.">
        <title>The Global Catalogue of Microorganisms (GCM) 10K type strain sequencing project: providing services to taxonomists for standard genome sequencing and annotation.</title>
        <authorList>
            <consortium name="The Broad Institute Genomics Platform"/>
            <consortium name="The Broad Institute Genome Sequencing Center for Infectious Disease"/>
            <person name="Wu L."/>
            <person name="Ma J."/>
        </authorList>
    </citation>
    <scope>NUCLEOTIDE SEQUENCE [LARGE SCALE GENOMIC DNA]</scope>
    <source>
        <strain evidence="7">JCM 17626</strain>
    </source>
</reference>
<feature type="domain" description="HTH luxR-type" evidence="5">
    <location>
        <begin position="127"/>
        <end position="184"/>
    </location>
</feature>
<dbReference type="SUPFAM" id="SSF88659">
    <property type="entry name" value="Sigma3 and sigma4 domains of RNA polymerase sigma factors"/>
    <property type="match status" value="1"/>
</dbReference>
<dbReference type="Proteomes" id="UP001501772">
    <property type="component" value="Unassembled WGS sequence"/>
</dbReference>
<dbReference type="EMBL" id="BAABBY010000002">
    <property type="protein sequence ID" value="GAA4199227.1"/>
    <property type="molecule type" value="Genomic_DNA"/>
</dbReference>
<evidence type="ECO:0000256" key="1">
    <source>
        <dbReference type="ARBA" id="ARBA00010641"/>
    </source>
</evidence>
<evidence type="ECO:0000256" key="4">
    <source>
        <dbReference type="ARBA" id="ARBA00023163"/>
    </source>
</evidence>
<dbReference type="InterPro" id="IPR013325">
    <property type="entry name" value="RNA_pol_sigma_r2"/>
</dbReference>
<dbReference type="Gene3D" id="1.10.10.10">
    <property type="entry name" value="Winged helix-like DNA-binding domain superfamily/Winged helix DNA-binding domain"/>
    <property type="match status" value="1"/>
</dbReference>
<evidence type="ECO:0000313" key="7">
    <source>
        <dbReference type="Proteomes" id="UP001501772"/>
    </source>
</evidence>
<dbReference type="InterPro" id="IPR000792">
    <property type="entry name" value="Tscrpt_reg_LuxR_C"/>
</dbReference>
<keyword evidence="7" id="KW-1185">Reference proteome</keyword>
<evidence type="ECO:0000256" key="2">
    <source>
        <dbReference type="ARBA" id="ARBA00023015"/>
    </source>
</evidence>
<dbReference type="PANTHER" id="PTHR43133">
    <property type="entry name" value="RNA POLYMERASE ECF-TYPE SIGMA FACTO"/>
    <property type="match status" value="1"/>
</dbReference>
<dbReference type="CDD" id="cd06171">
    <property type="entry name" value="Sigma70_r4"/>
    <property type="match status" value="1"/>
</dbReference>
<organism evidence="6 7">
    <name type="scientific">Pedobacter jeongneungensis</name>
    <dbReference type="NCBI Taxonomy" id="947309"/>
    <lineage>
        <taxon>Bacteria</taxon>
        <taxon>Pseudomonadati</taxon>
        <taxon>Bacteroidota</taxon>
        <taxon>Sphingobacteriia</taxon>
        <taxon>Sphingobacteriales</taxon>
        <taxon>Sphingobacteriaceae</taxon>
        <taxon>Pedobacter</taxon>
    </lineage>
</organism>
<evidence type="ECO:0000256" key="3">
    <source>
        <dbReference type="ARBA" id="ARBA00023082"/>
    </source>
</evidence>
<accession>A0ABP8B7P7</accession>
<dbReference type="Pfam" id="PF04542">
    <property type="entry name" value="Sigma70_r2"/>
    <property type="match status" value="1"/>
</dbReference>
<dbReference type="InterPro" id="IPR007627">
    <property type="entry name" value="RNA_pol_sigma70_r2"/>
</dbReference>
<comment type="similarity">
    <text evidence="1">Belongs to the sigma-70 factor family. ECF subfamily.</text>
</comment>
<dbReference type="InterPro" id="IPR039425">
    <property type="entry name" value="RNA_pol_sigma-70-like"/>
</dbReference>
<dbReference type="Gene3D" id="1.10.1740.10">
    <property type="match status" value="1"/>
</dbReference>
<name>A0ABP8B7P7_9SPHI</name>
<proteinExistence type="inferred from homology"/>
<dbReference type="SUPFAM" id="SSF88946">
    <property type="entry name" value="Sigma2 domain of RNA polymerase sigma factors"/>
    <property type="match status" value="1"/>
</dbReference>
<dbReference type="InterPro" id="IPR014284">
    <property type="entry name" value="RNA_pol_sigma-70_dom"/>
</dbReference>
<evidence type="ECO:0000259" key="5">
    <source>
        <dbReference type="SMART" id="SM00421"/>
    </source>
</evidence>
<keyword evidence="2" id="KW-0805">Transcription regulation</keyword>
<dbReference type="InterPro" id="IPR014327">
    <property type="entry name" value="RNA_pol_sigma70_bacteroid"/>
</dbReference>
<dbReference type="RefSeq" id="WP_344849838.1">
    <property type="nucleotide sequence ID" value="NZ_BAABBY010000002.1"/>
</dbReference>
<keyword evidence="4" id="KW-0804">Transcription</keyword>
<dbReference type="NCBIfam" id="TIGR02985">
    <property type="entry name" value="Sig70_bacteroi1"/>
    <property type="match status" value="1"/>
</dbReference>
<dbReference type="InterPro" id="IPR013324">
    <property type="entry name" value="RNA_pol_sigma_r3/r4-like"/>
</dbReference>
<sequence length="194" mass="22402">MDSNYNKDKLIAEIKNGSETAFKWLFDAFHLKIYTVAKKMGMSDEEAEDVIQDSFLQLWKQKDSIKEDLSVNGLLYTIAKRIVLKKLEEKKHYYTDEDIEQYSHASTNTTQDDIAFLETNKCINDTINRLPEQQRIVFSMNYKNGLSAEEIADKLGISKRTVENQIFRARKILKTALTNAGILSLIVYFICKAI</sequence>
<evidence type="ECO:0000313" key="6">
    <source>
        <dbReference type="EMBL" id="GAA4199227.1"/>
    </source>
</evidence>
<dbReference type="Pfam" id="PF08281">
    <property type="entry name" value="Sigma70_r4_2"/>
    <property type="match status" value="1"/>
</dbReference>
<dbReference type="InterPro" id="IPR013249">
    <property type="entry name" value="RNA_pol_sigma70_r4_t2"/>
</dbReference>
<protein>
    <submittedName>
        <fullName evidence="6">RNA polymerase sigma-70 factor</fullName>
    </submittedName>
</protein>
<gene>
    <name evidence="6" type="ORF">GCM10022289_09210</name>
</gene>
<dbReference type="PANTHER" id="PTHR43133:SF46">
    <property type="entry name" value="RNA POLYMERASE SIGMA-70 FACTOR ECF SUBFAMILY"/>
    <property type="match status" value="1"/>
</dbReference>
<dbReference type="InterPro" id="IPR036388">
    <property type="entry name" value="WH-like_DNA-bd_sf"/>
</dbReference>
<comment type="caution">
    <text evidence="6">The sequence shown here is derived from an EMBL/GenBank/DDBJ whole genome shotgun (WGS) entry which is preliminary data.</text>
</comment>
<dbReference type="NCBIfam" id="TIGR02937">
    <property type="entry name" value="sigma70-ECF"/>
    <property type="match status" value="1"/>
</dbReference>